<reference evidence="4 5" key="1">
    <citation type="submission" date="2023-11" db="EMBL/GenBank/DDBJ databases">
        <authorList>
            <person name="Hedman E."/>
            <person name="Englund M."/>
            <person name="Stromberg M."/>
            <person name="Nyberg Akerstrom W."/>
            <person name="Nylinder S."/>
            <person name="Jareborg N."/>
            <person name="Kallberg Y."/>
            <person name="Kronander E."/>
        </authorList>
    </citation>
    <scope>NUCLEOTIDE SEQUENCE [LARGE SCALE GENOMIC DNA]</scope>
</reference>
<accession>A0AAV1M963</accession>
<comment type="caution">
    <text evidence="4">The sequence shown here is derived from an EMBL/GenBank/DDBJ whole genome shotgun (WGS) entry which is preliminary data.</text>
</comment>
<dbReference type="PANTHER" id="PTHR10492:SF94">
    <property type="entry name" value="ATP-DEPENDENT DNA HELICASE"/>
    <property type="match status" value="1"/>
</dbReference>
<dbReference type="Pfam" id="PF21530">
    <property type="entry name" value="Pif1_2B_dom"/>
    <property type="match status" value="1"/>
</dbReference>
<keyword evidence="1" id="KW-0227">DNA damage</keyword>
<dbReference type="EC" id="5.6.2.3" evidence="1"/>
<feature type="domain" description="DNA helicase Pif1-like DEAD-box helicase" evidence="2">
    <location>
        <begin position="2"/>
        <end position="79"/>
    </location>
</feature>
<keyword evidence="1" id="KW-0234">DNA repair</keyword>
<dbReference type="GO" id="GO:0006281">
    <property type="term" value="P:DNA repair"/>
    <property type="evidence" value="ECO:0007669"/>
    <property type="project" value="UniProtKB-KW"/>
</dbReference>
<feature type="domain" description="DNA helicase Pif1-like 2B" evidence="3">
    <location>
        <begin position="164"/>
        <end position="208"/>
    </location>
</feature>
<evidence type="ECO:0000313" key="5">
    <source>
        <dbReference type="Proteomes" id="UP001314205"/>
    </source>
</evidence>
<dbReference type="Proteomes" id="UP001314205">
    <property type="component" value="Unassembled WGS sequence"/>
</dbReference>
<dbReference type="InterPro" id="IPR027417">
    <property type="entry name" value="P-loop_NTPase"/>
</dbReference>
<proteinExistence type="inferred from homology"/>
<dbReference type="InterPro" id="IPR010285">
    <property type="entry name" value="DNA_helicase_pif1-like_DEAD"/>
</dbReference>
<dbReference type="GO" id="GO:0016787">
    <property type="term" value="F:hydrolase activity"/>
    <property type="evidence" value="ECO:0007669"/>
    <property type="project" value="UniProtKB-KW"/>
</dbReference>
<organism evidence="4 5">
    <name type="scientific">Parnassius mnemosyne</name>
    <name type="common">clouded apollo</name>
    <dbReference type="NCBI Taxonomy" id="213953"/>
    <lineage>
        <taxon>Eukaryota</taxon>
        <taxon>Metazoa</taxon>
        <taxon>Ecdysozoa</taxon>
        <taxon>Arthropoda</taxon>
        <taxon>Hexapoda</taxon>
        <taxon>Insecta</taxon>
        <taxon>Pterygota</taxon>
        <taxon>Neoptera</taxon>
        <taxon>Endopterygota</taxon>
        <taxon>Lepidoptera</taxon>
        <taxon>Glossata</taxon>
        <taxon>Ditrysia</taxon>
        <taxon>Papilionoidea</taxon>
        <taxon>Papilionidae</taxon>
        <taxon>Parnassiinae</taxon>
        <taxon>Parnassini</taxon>
        <taxon>Parnassius</taxon>
        <taxon>Driopa</taxon>
    </lineage>
</organism>
<dbReference type="SUPFAM" id="SSF52540">
    <property type="entry name" value="P-loop containing nucleoside triphosphate hydrolases"/>
    <property type="match status" value="1"/>
</dbReference>
<dbReference type="AlphaFoldDB" id="A0AAV1M963"/>
<gene>
    <name evidence="4" type="ORF">PARMNEM_LOCUS21335</name>
</gene>
<dbReference type="EMBL" id="CAVLGL010000148">
    <property type="protein sequence ID" value="CAK1602904.1"/>
    <property type="molecule type" value="Genomic_DNA"/>
</dbReference>
<evidence type="ECO:0000256" key="1">
    <source>
        <dbReference type="RuleBase" id="RU363044"/>
    </source>
</evidence>
<dbReference type="Pfam" id="PF05970">
    <property type="entry name" value="PIF1"/>
    <property type="match status" value="1"/>
</dbReference>
<name>A0AAV1M963_9NEOP</name>
<dbReference type="InterPro" id="IPR049163">
    <property type="entry name" value="Pif1-like_2B_dom"/>
</dbReference>
<keyword evidence="5" id="KW-1185">Reference proteome</keyword>
<evidence type="ECO:0000259" key="2">
    <source>
        <dbReference type="Pfam" id="PF05970"/>
    </source>
</evidence>
<comment type="cofactor">
    <cofactor evidence="1">
        <name>Mg(2+)</name>
        <dbReference type="ChEBI" id="CHEBI:18420"/>
    </cofactor>
</comment>
<evidence type="ECO:0000313" key="4">
    <source>
        <dbReference type="EMBL" id="CAK1602904.1"/>
    </source>
</evidence>
<dbReference type="GO" id="GO:0005524">
    <property type="term" value="F:ATP binding"/>
    <property type="evidence" value="ECO:0007669"/>
    <property type="project" value="UniProtKB-KW"/>
</dbReference>
<keyword evidence="1" id="KW-0547">Nucleotide-binding</keyword>
<comment type="catalytic activity">
    <reaction evidence="1">
        <text>ATP + H2O = ADP + phosphate + H(+)</text>
        <dbReference type="Rhea" id="RHEA:13065"/>
        <dbReference type="ChEBI" id="CHEBI:15377"/>
        <dbReference type="ChEBI" id="CHEBI:15378"/>
        <dbReference type="ChEBI" id="CHEBI:30616"/>
        <dbReference type="ChEBI" id="CHEBI:43474"/>
        <dbReference type="ChEBI" id="CHEBI:456216"/>
        <dbReference type="EC" id="5.6.2.3"/>
    </reaction>
</comment>
<keyword evidence="1" id="KW-0347">Helicase</keyword>
<keyword evidence="1" id="KW-0067">ATP-binding</keyword>
<keyword evidence="1" id="KW-0378">Hydrolase</keyword>
<dbReference type="PANTHER" id="PTHR10492">
    <property type="match status" value="1"/>
</dbReference>
<dbReference type="GO" id="GO:0006310">
    <property type="term" value="P:DNA recombination"/>
    <property type="evidence" value="ECO:0007669"/>
    <property type="project" value="UniProtKB-KW"/>
</dbReference>
<comment type="similarity">
    <text evidence="1">Belongs to the helicase family.</text>
</comment>
<dbReference type="GO" id="GO:0000723">
    <property type="term" value="P:telomere maintenance"/>
    <property type="evidence" value="ECO:0007669"/>
    <property type="project" value="InterPro"/>
</dbReference>
<dbReference type="GO" id="GO:0043139">
    <property type="term" value="F:5'-3' DNA helicase activity"/>
    <property type="evidence" value="ECO:0007669"/>
    <property type="project" value="UniProtKB-EC"/>
</dbReference>
<protein>
    <recommendedName>
        <fullName evidence="1">ATP-dependent DNA helicase</fullName>
        <ecNumber evidence="1">5.6.2.3</ecNumber>
    </recommendedName>
</protein>
<keyword evidence="1" id="KW-0233">DNA recombination</keyword>
<sequence length="253" mass="28620">MGGFTAFLAGDFRQTLPIVPRGTRADEVKACIRASNRWPLVKKLYLKKKMGVYLKGDVCAAQFSDLFLKIGNGQYPETEVKITIPPDLALVVSTVDDLITRIYSDVHNLHSKSTEWLCERAILTPKNDQASVINDTLLKSFEGEEYQYKSVCVLTDEAIHYPVEFLNTLNPPGLPSHTLILKVGVPVMLLRNLNPPKLCNLTRLRVKALHKNVVEAIILVFTEKARVKSVYIPRVPLILTAYPFEFKRLQFPR</sequence>
<evidence type="ECO:0000259" key="3">
    <source>
        <dbReference type="Pfam" id="PF21530"/>
    </source>
</evidence>